<dbReference type="Proteomes" id="UP000078116">
    <property type="component" value="Unassembled WGS sequence"/>
</dbReference>
<dbReference type="InterPro" id="IPR025110">
    <property type="entry name" value="AMP-bd_C"/>
</dbReference>
<evidence type="ECO:0000313" key="3">
    <source>
        <dbReference type="EMBL" id="OAJ55068.1"/>
    </source>
</evidence>
<gene>
    <name evidence="3" type="ORF">A6V36_09650</name>
    <name evidence="4" type="ORF">A6V37_03975</name>
</gene>
<organism evidence="4 6">
    <name type="scientific">Paraburkholderia ginsengiterrae</name>
    <dbReference type="NCBI Taxonomy" id="1462993"/>
    <lineage>
        <taxon>Bacteria</taxon>
        <taxon>Pseudomonadati</taxon>
        <taxon>Pseudomonadota</taxon>
        <taxon>Betaproteobacteria</taxon>
        <taxon>Burkholderiales</taxon>
        <taxon>Burkholderiaceae</taxon>
        <taxon>Paraburkholderia</taxon>
    </lineage>
</organism>
<keyword evidence="4" id="KW-0436">Ligase</keyword>
<comment type="caution">
    <text evidence="4">The sequence shown here is derived from an EMBL/GenBank/DDBJ whole genome shotgun (WGS) entry which is preliminary data.</text>
</comment>
<dbReference type="InterPro" id="IPR050237">
    <property type="entry name" value="ATP-dep_AMP-bd_enzyme"/>
</dbReference>
<evidence type="ECO:0000313" key="5">
    <source>
        <dbReference type="Proteomes" id="UP000077961"/>
    </source>
</evidence>
<keyword evidence="5" id="KW-1185">Reference proteome</keyword>
<proteinExistence type="predicted"/>
<dbReference type="STRING" id="1462993.A6V36_09650"/>
<dbReference type="Gene3D" id="3.40.50.12780">
    <property type="entry name" value="N-terminal domain of ligase-like"/>
    <property type="match status" value="1"/>
</dbReference>
<dbReference type="Proteomes" id="UP000077961">
    <property type="component" value="Unassembled WGS sequence"/>
</dbReference>
<dbReference type="AlphaFoldDB" id="A0A1A9N995"/>
<dbReference type="Gene3D" id="3.30.300.30">
    <property type="match status" value="1"/>
</dbReference>
<dbReference type="CDD" id="cd12119">
    <property type="entry name" value="ttLC_FACS_AlkK_like"/>
    <property type="match status" value="1"/>
</dbReference>
<dbReference type="InterPro" id="IPR000873">
    <property type="entry name" value="AMP-dep_synth/lig_dom"/>
</dbReference>
<dbReference type="SUPFAM" id="SSF56801">
    <property type="entry name" value="Acetyl-CoA synthetase-like"/>
    <property type="match status" value="1"/>
</dbReference>
<sequence length="547" mass="60419">MQDDVQNPTPTAYAYPLLIKQLLHTPFAQAADQEIVYRGQLRMTYATLQQRIAQLANGLSRLGAKFGSTVAVMDWDSHRYLECYFAVPMMGSVLQTVNVRLSQAEIAYTINHARAEILLVHTDFLPMVEAIKDQLETVRTFIYIDEPGSEASAHTIPFATEYEAMLAASPTSYDFPDFDENTRATTFYTTGTTGLPKGVYFSHRQLVLHTLTVMGALASPVSGQRFHRGDVYMPLTPMFHVHAWGMPYIATVLGVKQVYPGRYVPEKLVQLVRDEGVTFSHCVSTILHMLLGCAEANSTDFSKWKVVIGGGALPQGLARAALARGIDIFTGYGMSETCPVLSLAQLPPGSETLDLEEEVRLRCKTGLPVPLVDLRIVNDEMEDMEHDGKAYGEVVARAPWLTQGYLNNPEASEQLWAGGYLHTQDIANIDPTGNLQITDRIKDVIKSGGEWVSSLEIENLISLYPGVSEVAVIGIKDEKWGERPVALVVLKADAAATAEEIRAHVMTFSATGQISKYAVPQIVKFVDALEKTSVGKMNKKWLREQFA</sequence>
<evidence type="ECO:0000259" key="1">
    <source>
        <dbReference type="Pfam" id="PF00501"/>
    </source>
</evidence>
<reference evidence="5 6" key="1">
    <citation type="submission" date="2016-04" db="EMBL/GenBank/DDBJ databases">
        <title>Reclassification of Paraburkholderia panaciterrae (Farh et al. 2015) Dobritsa &amp; Samadpour 2016 as a later homotypic synonym of Paraburkholderia ginsengiterrae (Farh et al. 2015) Dobritsa &amp; Samadpour 2016.</title>
        <authorList>
            <person name="Dobritsa A.P."/>
            <person name="Kutumbaka K."/>
            <person name="Samadpour M."/>
        </authorList>
    </citation>
    <scope>NUCLEOTIDE SEQUENCE [LARGE SCALE GENOMIC DNA]</scope>
    <source>
        <strain evidence="4 6">DCY85</strain>
        <strain evidence="3 5">DCY85-1</strain>
    </source>
</reference>
<dbReference type="PANTHER" id="PTHR43767">
    <property type="entry name" value="LONG-CHAIN-FATTY-ACID--COA LIGASE"/>
    <property type="match status" value="1"/>
</dbReference>
<dbReference type="InterPro" id="IPR045851">
    <property type="entry name" value="AMP-bd_C_sf"/>
</dbReference>
<dbReference type="Pfam" id="PF13193">
    <property type="entry name" value="AMP-binding_C"/>
    <property type="match status" value="1"/>
</dbReference>
<evidence type="ECO:0000259" key="2">
    <source>
        <dbReference type="Pfam" id="PF13193"/>
    </source>
</evidence>
<dbReference type="Pfam" id="PF00501">
    <property type="entry name" value="AMP-binding"/>
    <property type="match status" value="1"/>
</dbReference>
<dbReference type="NCBIfam" id="NF004837">
    <property type="entry name" value="PRK06187.1"/>
    <property type="match status" value="1"/>
</dbReference>
<dbReference type="RefSeq" id="WP_064270617.1">
    <property type="nucleotide sequence ID" value="NZ_LXJZ01000198.1"/>
</dbReference>
<accession>A0A1A9N995</accession>
<evidence type="ECO:0000313" key="4">
    <source>
        <dbReference type="EMBL" id="OAJ61251.1"/>
    </source>
</evidence>
<dbReference type="PANTHER" id="PTHR43767:SF11">
    <property type="entry name" value="MEDIUM-CHAIN-FATTY-ACID--COA LIGASE"/>
    <property type="match status" value="1"/>
</dbReference>
<name>A0A1A9N995_9BURK</name>
<dbReference type="EMBL" id="LXJZ01000198">
    <property type="protein sequence ID" value="OAJ55068.1"/>
    <property type="molecule type" value="Genomic_DNA"/>
</dbReference>
<dbReference type="EMBL" id="LXKA01000221">
    <property type="protein sequence ID" value="OAJ61251.1"/>
    <property type="molecule type" value="Genomic_DNA"/>
</dbReference>
<dbReference type="OrthoDB" id="9766486at2"/>
<dbReference type="InterPro" id="IPR042099">
    <property type="entry name" value="ANL_N_sf"/>
</dbReference>
<dbReference type="GO" id="GO:0016877">
    <property type="term" value="F:ligase activity, forming carbon-sulfur bonds"/>
    <property type="evidence" value="ECO:0007669"/>
    <property type="project" value="UniProtKB-ARBA"/>
</dbReference>
<feature type="domain" description="AMP-binding enzyme C-terminal" evidence="2">
    <location>
        <begin position="456"/>
        <end position="536"/>
    </location>
</feature>
<evidence type="ECO:0000313" key="6">
    <source>
        <dbReference type="Proteomes" id="UP000078116"/>
    </source>
</evidence>
<feature type="domain" description="AMP-dependent synthetase/ligase" evidence="1">
    <location>
        <begin position="29"/>
        <end position="406"/>
    </location>
</feature>
<protein>
    <submittedName>
        <fullName evidence="4">Long-chain fatty acid--CoA ligase</fullName>
    </submittedName>
</protein>